<evidence type="ECO:0000313" key="3">
    <source>
        <dbReference type="EMBL" id="KAK5082724.1"/>
    </source>
</evidence>
<keyword evidence="4" id="KW-1185">Reference proteome</keyword>
<feature type="region of interest" description="Disordered" evidence="2">
    <location>
        <begin position="788"/>
        <end position="815"/>
    </location>
</feature>
<feature type="repeat" description="WD" evidence="1">
    <location>
        <begin position="550"/>
        <end position="591"/>
    </location>
</feature>
<reference evidence="3 4" key="1">
    <citation type="submission" date="2023-08" db="EMBL/GenBank/DDBJ databases">
        <title>Black Yeasts Isolated from many extreme environments.</title>
        <authorList>
            <person name="Coleine C."/>
            <person name="Stajich J.E."/>
            <person name="Selbmann L."/>
        </authorList>
    </citation>
    <scope>NUCLEOTIDE SEQUENCE [LARGE SCALE GENOMIC DNA]</scope>
    <source>
        <strain evidence="3 4">CCFEE 5910</strain>
    </source>
</reference>
<name>A0AAN7SVH6_9EURO</name>
<gene>
    <name evidence="3" type="primary">UTP4</name>
    <name evidence="3" type="ORF">LTR05_006604</name>
</gene>
<dbReference type="GO" id="GO:0034455">
    <property type="term" value="C:t-UTP complex"/>
    <property type="evidence" value="ECO:0007669"/>
    <property type="project" value="TreeGrafter"/>
</dbReference>
<feature type="compositionally biased region" description="Acidic residues" evidence="2">
    <location>
        <begin position="604"/>
        <end position="616"/>
    </location>
</feature>
<dbReference type="InterPro" id="IPR015943">
    <property type="entry name" value="WD40/YVTN_repeat-like_dom_sf"/>
</dbReference>
<dbReference type="PANTHER" id="PTHR44163">
    <property type="entry name" value="U3 SMALL NUCLEOLAR RNA-ASSOCIATED PROTEIN 4 HOMOLOG"/>
    <property type="match status" value="1"/>
</dbReference>
<dbReference type="InterPro" id="IPR036322">
    <property type="entry name" value="WD40_repeat_dom_sf"/>
</dbReference>
<evidence type="ECO:0000313" key="4">
    <source>
        <dbReference type="Proteomes" id="UP001309876"/>
    </source>
</evidence>
<organism evidence="3 4">
    <name type="scientific">Lithohypha guttulata</name>
    <dbReference type="NCBI Taxonomy" id="1690604"/>
    <lineage>
        <taxon>Eukaryota</taxon>
        <taxon>Fungi</taxon>
        <taxon>Dikarya</taxon>
        <taxon>Ascomycota</taxon>
        <taxon>Pezizomycotina</taxon>
        <taxon>Eurotiomycetes</taxon>
        <taxon>Chaetothyriomycetidae</taxon>
        <taxon>Chaetothyriales</taxon>
        <taxon>Trichomeriaceae</taxon>
        <taxon>Lithohypha</taxon>
    </lineage>
</organism>
<dbReference type="GO" id="GO:0003723">
    <property type="term" value="F:RNA binding"/>
    <property type="evidence" value="ECO:0007669"/>
    <property type="project" value="TreeGrafter"/>
</dbReference>
<feature type="region of interest" description="Disordered" evidence="2">
    <location>
        <begin position="590"/>
        <end position="621"/>
    </location>
</feature>
<feature type="compositionally biased region" description="Acidic residues" evidence="2">
    <location>
        <begin position="852"/>
        <end position="865"/>
    </location>
</feature>
<dbReference type="SUPFAM" id="SSF50978">
    <property type="entry name" value="WD40 repeat-like"/>
    <property type="match status" value="2"/>
</dbReference>
<dbReference type="EMBL" id="JAVRRJ010000007">
    <property type="protein sequence ID" value="KAK5082724.1"/>
    <property type="molecule type" value="Genomic_DNA"/>
</dbReference>
<dbReference type="GO" id="GO:0000462">
    <property type="term" value="P:maturation of SSU-rRNA from tricistronic rRNA transcript (SSU-rRNA, 5.8S rRNA, LSU-rRNA)"/>
    <property type="evidence" value="ECO:0007669"/>
    <property type="project" value="InterPro"/>
</dbReference>
<dbReference type="SMART" id="SM00320">
    <property type="entry name" value="WD40"/>
    <property type="match status" value="7"/>
</dbReference>
<protein>
    <submittedName>
        <fullName evidence="3">U3 small nucleolar RNA-associated protein</fullName>
    </submittedName>
</protein>
<dbReference type="PANTHER" id="PTHR44163:SF1">
    <property type="entry name" value="U3 SMALL NUCLEOLAR RNA-ASSOCIATED PROTEIN 4 HOMOLOG"/>
    <property type="match status" value="1"/>
</dbReference>
<dbReference type="AlphaFoldDB" id="A0AAN7SVH6"/>
<comment type="caution">
    <text evidence="3">The sequence shown here is derived from an EMBL/GenBank/DDBJ whole genome shotgun (WGS) entry which is preliminary data.</text>
</comment>
<evidence type="ECO:0000256" key="2">
    <source>
        <dbReference type="SAM" id="MobiDB-lite"/>
    </source>
</evidence>
<dbReference type="GO" id="GO:0032040">
    <property type="term" value="C:small-subunit processome"/>
    <property type="evidence" value="ECO:0007669"/>
    <property type="project" value="TreeGrafter"/>
</dbReference>
<sequence>MDIHRCRFVPYQPQAINALAFSHSSNPKQHTPKDLRLAVGRTNGDIELWNPNQGQWVQERILRGGLDRTVEQVQWTQDLIVPDEEDIKDSQIERGHLRLFSSGGSTSITEWDVQKGTPKRHAEGNSDDIWCFAPQPQWTEGQVRNSIEQVRTAPSQLLAAGCADGSIILFSTIDNELRFTQFLIRAQSTKKSRCISITWRDRNTVVAGFEQSQIRVIDVRSRRTIRTMTLGKTADTAQPLVWALKCLPNGTILSGDSSGELKIWDAQNYSLVQRLKTHIADILDITTNTSGTMILTCGVDRRTVAYAPQSGTGNVKTQRWYEIRHRRFHEHDVKAITAFESKSMSIAVSGGIDTVPVVLPLKRWNEEYHRSLPHLPQKPQMSASSEARLMLTWCDSDLFIWHIPQQYQEPTDSESVSDEFQNQKLLAQIRLSGEEHITSAEISSNGTMVAAATSSGVRLFQIRRSTSASGQAEVRSRPVDLPTALAAQGATVVGFSPDSKWLAAVRLNNVVLMVKVIPPGAAREKPSLHPRVIKLDRKRRKVQAQQESALGTYANNISTLSFAPDSRILAVGDLSGAIDTWVLEGHEAVGTSETIENGAADSSASEDSDSDSDDETDSRVVHGQQWIRTPAGSQLPSLGSAVLALTFKPSLALPDHPSRTHGNEGLHPTRHNHHPVAPEHPPVDAGYLFAVTANHQVVEFDTINCRLTDWSRRNPNTTFPDQFRKIKDRVMGAWVDLRPSEHIERLWLYGSTFLFMLDVKRDLAKQTGQDLVKVGRLGQHVIEVPSNHALARNEHIEQQQKSKKRKRNAGAGGEMRYGQKYSADIDISIDGDDDVSIKVDIPSPPESIKQEDDLDDDDMMDIDDEVDKKISGSSRQDAVVQKEDQEADSETETQYRSQPASWHTFLYRGIYGLAVLGQAVDNDAAPEVVIVERPMFDVELSPRFMGGQEW</sequence>
<feature type="compositionally biased region" description="Basic and acidic residues" evidence="2">
    <location>
        <begin position="791"/>
        <end position="800"/>
    </location>
</feature>
<dbReference type="Pfam" id="PF00400">
    <property type="entry name" value="WD40"/>
    <property type="match status" value="1"/>
</dbReference>
<evidence type="ECO:0000256" key="1">
    <source>
        <dbReference type="PROSITE-ProRule" id="PRU00221"/>
    </source>
</evidence>
<dbReference type="Gene3D" id="2.130.10.10">
    <property type="entry name" value="YVTN repeat-like/Quinoprotein amine dehydrogenase"/>
    <property type="match status" value="3"/>
</dbReference>
<dbReference type="PROSITE" id="PS50082">
    <property type="entry name" value="WD_REPEATS_2"/>
    <property type="match status" value="1"/>
</dbReference>
<dbReference type="InterPro" id="IPR046351">
    <property type="entry name" value="UTP4"/>
</dbReference>
<keyword evidence="1" id="KW-0853">WD repeat</keyword>
<accession>A0AAN7SVH6</accession>
<proteinExistence type="predicted"/>
<feature type="region of interest" description="Disordered" evidence="2">
    <location>
        <begin position="653"/>
        <end position="672"/>
    </location>
</feature>
<dbReference type="Proteomes" id="UP001309876">
    <property type="component" value="Unassembled WGS sequence"/>
</dbReference>
<dbReference type="GO" id="GO:0030686">
    <property type="term" value="C:90S preribosome"/>
    <property type="evidence" value="ECO:0007669"/>
    <property type="project" value="InterPro"/>
</dbReference>
<dbReference type="InterPro" id="IPR001680">
    <property type="entry name" value="WD40_rpt"/>
</dbReference>
<feature type="region of interest" description="Disordered" evidence="2">
    <location>
        <begin position="834"/>
        <end position="898"/>
    </location>
</feature>